<organism evidence="2 3">
    <name type="scientific">Flaviflagellibacter deserti</name>
    <dbReference type="NCBI Taxonomy" id="2267266"/>
    <lineage>
        <taxon>Bacteria</taxon>
        <taxon>Pseudomonadati</taxon>
        <taxon>Pseudomonadota</taxon>
        <taxon>Alphaproteobacteria</taxon>
        <taxon>Hyphomicrobiales</taxon>
        <taxon>Flaviflagellibacter</taxon>
    </lineage>
</organism>
<comment type="caution">
    <text evidence="2">The sequence shown here is derived from an EMBL/GenBank/DDBJ whole genome shotgun (WGS) entry which is preliminary data.</text>
</comment>
<proteinExistence type="predicted"/>
<feature type="compositionally biased region" description="Basic and acidic residues" evidence="1">
    <location>
        <begin position="1"/>
        <end position="10"/>
    </location>
</feature>
<evidence type="ECO:0000313" key="2">
    <source>
        <dbReference type="EMBL" id="MFC5067408.1"/>
    </source>
</evidence>
<dbReference type="RefSeq" id="WP_114958438.1">
    <property type="nucleotide sequence ID" value="NZ_JBHSJF010000005.1"/>
</dbReference>
<evidence type="ECO:0000313" key="3">
    <source>
        <dbReference type="Proteomes" id="UP001595796"/>
    </source>
</evidence>
<dbReference type="Proteomes" id="UP001595796">
    <property type="component" value="Unassembled WGS sequence"/>
</dbReference>
<sequence>MASEVTEERKKLRQQQSQDGVKAMAEYHDERVQMAKRTEKLRAMRLAKEAEEAANAAPPAPKKKSAKKA</sequence>
<feature type="region of interest" description="Disordered" evidence="1">
    <location>
        <begin position="1"/>
        <end position="25"/>
    </location>
</feature>
<feature type="region of interest" description="Disordered" evidence="1">
    <location>
        <begin position="48"/>
        <end position="69"/>
    </location>
</feature>
<reference evidence="3" key="1">
    <citation type="journal article" date="2019" name="Int. J. Syst. Evol. Microbiol.">
        <title>The Global Catalogue of Microorganisms (GCM) 10K type strain sequencing project: providing services to taxonomists for standard genome sequencing and annotation.</title>
        <authorList>
            <consortium name="The Broad Institute Genomics Platform"/>
            <consortium name="The Broad Institute Genome Sequencing Center for Infectious Disease"/>
            <person name="Wu L."/>
            <person name="Ma J."/>
        </authorList>
    </citation>
    <scope>NUCLEOTIDE SEQUENCE [LARGE SCALE GENOMIC DNA]</scope>
    <source>
        <strain evidence="3">CGMCC 1.16444</strain>
    </source>
</reference>
<evidence type="ECO:0000256" key="1">
    <source>
        <dbReference type="SAM" id="MobiDB-lite"/>
    </source>
</evidence>
<keyword evidence="3" id="KW-1185">Reference proteome</keyword>
<gene>
    <name evidence="2" type="ORF">ACFPFW_05195</name>
</gene>
<accession>A0ABV9Z012</accession>
<evidence type="ECO:0008006" key="4">
    <source>
        <dbReference type="Google" id="ProtNLM"/>
    </source>
</evidence>
<dbReference type="EMBL" id="JBHSJF010000005">
    <property type="protein sequence ID" value="MFC5067408.1"/>
    <property type="molecule type" value="Genomic_DNA"/>
</dbReference>
<protein>
    <recommendedName>
        <fullName evidence="4">Transcriptional regulator</fullName>
    </recommendedName>
</protein>
<name>A0ABV9Z012_9HYPH</name>